<dbReference type="InterPro" id="IPR036760">
    <property type="entry name" value="SspB-like_sf"/>
</dbReference>
<dbReference type="AlphaFoldDB" id="A0A506ULC2"/>
<dbReference type="InterPro" id="IPR007481">
    <property type="entry name" value="SspB"/>
</dbReference>
<proteinExistence type="predicted"/>
<evidence type="ECO:0000313" key="3">
    <source>
        <dbReference type="Proteomes" id="UP000315037"/>
    </source>
</evidence>
<accession>A0A506ULC2</accession>
<comment type="caution">
    <text evidence="2">The sequence shown here is derived from an EMBL/GenBank/DDBJ whole genome shotgun (WGS) entry which is preliminary data.</text>
</comment>
<evidence type="ECO:0000256" key="1">
    <source>
        <dbReference type="SAM" id="MobiDB-lite"/>
    </source>
</evidence>
<protein>
    <recommendedName>
        <fullName evidence="4">Stringent starvation protein B</fullName>
    </recommendedName>
</protein>
<feature type="compositionally biased region" description="Basic and acidic residues" evidence="1">
    <location>
        <begin position="197"/>
        <end position="213"/>
    </location>
</feature>
<evidence type="ECO:0008006" key="4">
    <source>
        <dbReference type="Google" id="ProtNLM"/>
    </source>
</evidence>
<gene>
    <name evidence="2" type="ORF">E3202_06190</name>
</gene>
<dbReference type="SUPFAM" id="SSF101738">
    <property type="entry name" value="SspB-like"/>
    <property type="match status" value="1"/>
</dbReference>
<feature type="compositionally biased region" description="Basic and acidic residues" evidence="1">
    <location>
        <begin position="163"/>
        <end position="185"/>
    </location>
</feature>
<name>A0A506ULC2_9PROT</name>
<dbReference type="Pfam" id="PF04386">
    <property type="entry name" value="SspB"/>
    <property type="match status" value="1"/>
</dbReference>
<reference evidence="2 3" key="1">
    <citation type="submission" date="2019-03" db="EMBL/GenBank/DDBJ databases">
        <title>The complete genome sequence of Neokomagataea sp. Jb2 NBRC113641.</title>
        <authorList>
            <person name="Chua K.-O."/>
            <person name="Chan K.-G."/>
            <person name="See-Too W.-S."/>
        </authorList>
    </citation>
    <scope>NUCLEOTIDE SEQUENCE [LARGE SCALE GENOMIC DNA]</scope>
    <source>
        <strain evidence="2 3">Jb2</strain>
    </source>
</reference>
<keyword evidence="3" id="KW-1185">Reference proteome</keyword>
<dbReference type="Gene3D" id="2.30.30.220">
    <property type="entry name" value="SspB-like"/>
    <property type="match status" value="1"/>
</dbReference>
<feature type="region of interest" description="Disordered" evidence="1">
    <location>
        <begin position="136"/>
        <end position="213"/>
    </location>
</feature>
<dbReference type="Proteomes" id="UP000315037">
    <property type="component" value="Unassembled WGS sequence"/>
</dbReference>
<sequence>MTDDPNSPDGPTVPVSLLPYETWLEQAHRDVMLKALSHAQHEGLPGEHHFYLTFRTDLPGVEIPAHLRERYPREMTIVLQHQFRDLKVDPAQQHVSVGLAFGGIPTTLVIPFSAITAFADPAIQLMLQFRLPESDHTNAAAGPKDLPAETSQEATISDFPPEAARERSSGSDHESAAPGERKEAEVVSLAAFRRKPAGRETEARNPDPHNNGE</sequence>
<dbReference type="EMBL" id="SORZ01000002">
    <property type="protein sequence ID" value="TPW34120.1"/>
    <property type="molecule type" value="Genomic_DNA"/>
</dbReference>
<dbReference type="RefSeq" id="WP_165600783.1">
    <property type="nucleotide sequence ID" value="NZ_SORZ01000002.1"/>
</dbReference>
<organism evidence="2 3">
    <name type="scientific">Oecophyllibacter saccharovorans</name>
    <dbReference type="NCBI Taxonomy" id="2558360"/>
    <lineage>
        <taxon>Bacteria</taxon>
        <taxon>Pseudomonadati</taxon>
        <taxon>Pseudomonadota</taxon>
        <taxon>Alphaproteobacteria</taxon>
        <taxon>Acetobacterales</taxon>
        <taxon>Acetobacteraceae</taxon>
        <taxon>Oecophyllibacter</taxon>
    </lineage>
</organism>
<evidence type="ECO:0000313" key="2">
    <source>
        <dbReference type="EMBL" id="TPW34120.1"/>
    </source>
</evidence>